<accession>A0A6G1QV23</accession>
<dbReference type="EMBL" id="CM015734">
    <property type="protein sequence ID" value="KAF3706068.1"/>
    <property type="molecule type" value="Genomic_DNA"/>
</dbReference>
<organism evidence="1 2">
    <name type="scientific">Channa argus</name>
    <name type="common">Northern snakehead</name>
    <name type="synonym">Ophicephalus argus</name>
    <dbReference type="NCBI Taxonomy" id="215402"/>
    <lineage>
        <taxon>Eukaryota</taxon>
        <taxon>Metazoa</taxon>
        <taxon>Chordata</taxon>
        <taxon>Craniata</taxon>
        <taxon>Vertebrata</taxon>
        <taxon>Euteleostomi</taxon>
        <taxon>Actinopterygii</taxon>
        <taxon>Neopterygii</taxon>
        <taxon>Teleostei</taxon>
        <taxon>Neoteleostei</taxon>
        <taxon>Acanthomorphata</taxon>
        <taxon>Anabantaria</taxon>
        <taxon>Anabantiformes</taxon>
        <taxon>Channoidei</taxon>
        <taxon>Channidae</taxon>
        <taxon>Channa</taxon>
    </lineage>
</organism>
<dbReference type="AlphaFoldDB" id="A0A6G1QV23"/>
<reference evidence="2" key="2">
    <citation type="submission" date="2019-02" db="EMBL/GenBank/DDBJ databases">
        <title>Opniocepnalus argus Var Kimnra genome.</title>
        <authorList>
            <person name="Zhou C."/>
            <person name="Xiao S."/>
        </authorList>
    </citation>
    <scope>NUCLEOTIDE SEQUENCE [LARGE SCALE GENOMIC DNA]</scope>
</reference>
<evidence type="ECO:0000313" key="2">
    <source>
        <dbReference type="Proteomes" id="UP000503349"/>
    </source>
</evidence>
<sequence length="78" mass="8824">MFILWKQRKSLGENLQLKQIPAVTGQKAGNSLDRSPAHLRVNIERHGTLSHMHWNPEILRTLSGVCVCENTKVGVRHS</sequence>
<keyword evidence="2" id="KW-1185">Reference proteome</keyword>
<dbReference type="Proteomes" id="UP000503349">
    <property type="component" value="Chromosome 23"/>
</dbReference>
<protein>
    <submittedName>
        <fullName evidence="1">Uncharacterized protein</fullName>
    </submittedName>
</protein>
<reference evidence="1 2" key="1">
    <citation type="submission" date="2019-02" db="EMBL/GenBank/DDBJ databases">
        <title>Opniocepnalus argus genome.</title>
        <authorList>
            <person name="Zhou C."/>
            <person name="Xiao S."/>
        </authorList>
    </citation>
    <scope>NUCLEOTIDE SEQUENCE [LARGE SCALE GENOMIC DNA]</scope>
    <source>
        <strain evidence="1">OARG1902GOOAL</strain>
        <tissue evidence="1">Muscle</tissue>
    </source>
</reference>
<name>A0A6G1QV23_CHAAH</name>
<gene>
    <name evidence="1" type="ORF">EXN66_Car021759</name>
</gene>
<evidence type="ECO:0000313" key="1">
    <source>
        <dbReference type="EMBL" id="KAF3706068.1"/>
    </source>
</evidence>
<proteinExistence type="predicted"/>